<dbReference type="InterPro" id="IPR019270">
    <property type="entry name" value="DUF2283"/>
</dbReference>
<dbReference type="AlphaFoldDB" id="A0A7C3H4G9"/>
<dbReference type="EMBL" id="DRMH01000061">
    <property type="protein sequence ID" value="HFC97765.1"/>
    <property type="molecule type" value="Genomic_DNA"/>
</dbReference>
<accession>A0A7C3H4G9</accession>
<organism evidence="1">
    <name type="scientific">Thermosulfurimonas dismutans</name>
    <dbReference type="NCBI Taxonomy" id="999894"/>
    <lineage>
        <taxon>Bacteria</taxon>
        <taxon>Pseudomonadati</taxon>
        <taxon>Thermodesulfobacteriota</taxon>
        <taxon>Thermodesulfobacteria</taxon>
        <taxon>Thermodesulfobacteriales</taxon>
        <taxon>Thermodesulfobacteriaceae</taxon>
        <taxon>Thermosulfurimonas</taxon>
    </lineage>
</organism>
<gene>
    <name evidence="1" type="ORF">ENJ40_04830</name>
</gene>
<reference evidence="1" key="1">
    <citation type="journal article" date="2020" name="mSystems">
        <title>Genome- and Community-Level Interaction Insights into Carbon Utilization and Element Cycling Functions of Hydrothermarchaeota in Hydrothermal Sediment.</title>
        <authorList>
            <person name="Zhou Z."/>
            <person name="Liu Y."/>
            <person name="Xu W."/>
            <person name="Pan J."/>
            <person name="Luo Z.H."/>
            <person name="Li M."/>
        </authorList>
    </citation>
    <scope>NUCLEOTIDE SEQUENCE [LARGE SCALE GENOMIC DNA]</scope>
    <source>
        <strain evidence="1">HyVt-483</strain>
    </source>
</reference>
<name>A0A7C3H4G9_9BACT</name>
<dbReference type="PANTHER" id="PTHR37029:SF1">
    <property type="entry name" value="SSR1768 PROTEIN"/>
    <property type="match status" value="1"/>
</dbReference>
<sequence length="74" mass="8176">MRLRYYPETDSLYIDLSEKPGVDAVEVAEGVVLDLDENGNVVGIDIDNASRKVDLARLLVESFPSEPEVLKRAA</sequence>
<dbReference type="PANTHER" id="PTHR37029">
    <property type="entry name" value="SSR1768 PROTEIN"/>
    <property type="match status" value="1"/>
</dbReference>
<evidence type="ECO:0000313" key="1">
    <source>
        <dbReference type="EMBL" id="HFC97765.1"/>
    </source>
</evidence>
<dbReference type="Pfam" id="PF10049">
    <property type="entry name" value="DUF2283"/>
    <property type="match status" value="1"/>
</dbReference>
<dbReference type="Proteomes" id="UP000886043">
    <property type="component" value="Unassembled WGS sequence"/>
</dbReference>
<proteinExistence type="predicted"/>
<protein>
    <submittedName>
        <fullName evidence="1">DUF2283 domain-containing protein</fullName>
    </submittedName>
</protein>
<comment type="caution">
    <text evidence="1">The sequence shown here is derived from an EMBL/GenBank/DDBJ whole genome shotgun (WGS) entry which is preliminary data.</text>
</comment>